<dbReference type="PANTHER" id="PTHR43406:SF1">
    <property type="entry name" value="TRYPTOPHAN SYNTHASE ALPHA CHAIN, CHLOROPLASTIC"/>
    <property type="match status" value="1"/>
</dbReference>
<comment type="catalytic activity">
    <reaction evidence="8 9">
        <text>(1S,2R)-1-C-(indol-3-yl)glycerol 3-phosphate + L-serine = D-glyceraldehyde 3-phosphate + L-tryptophan + H2O</text>
        <dbReference type="Rhea" id="RHEA:10532"/>
        <dbReference type="ChEBI" id="CHEBI:15377"/>
        <dbReference type="ChEBI" id="CHEBI:33384"/>
        <dbReference type="ChEBI" id="CHEBI:57912"/>
        <dbReference type="ChEBI" id="CHEBI:58866"/>
        <dbReference type="ChEBI" id="CHEBI:59776"/>
        <dbReference type="EC" id="4.2.1.20"/>
    </reaction>
</comment>
<name>A0A3M7TV61_9BACI</name>
<dbReference type="HAMAP" id="MF_00131">
    <property type="entry name" value="Trp_synth_alpha"/>
    <property type="match status" value="1"/>
</dbReference>
<dbReference type="InterPro" id="IPR002028">
    <property type="entry name" value="Trp_synthase_suA"/>
</dbReference>
<evidence type="ECO:0000256" key="1">
    <source>
        <dbReference type="ARBA" id="ARBA00003365"/>
    </source>
</evidence>
<gene>
    <name evidence="9" type="primary">trpA</name>
    <name evidence="11" type="ORF">EBO34_04150</name>
</gene>
<comment type="function">
    <text evidence="1 9">The alpha subunit is responsible for the aldol cleavage of indoleglycerol phosphate to indole and glyceraldehyde 3-phosphate.</text>
</comment>
<dbReference type="InterPro" id="IPR013785">
    <property type="entry name" value="Aldolase_TIM"/>
</dbReference>
<dbReference type="RefSeq" id="WP_122896673.1">
    <property type="nucleotide sequence ID" value="NZ_RHIB01000001.1"/>
</dbReference>
<dbReference type="UniPathway" id="UPA00035">
    <property type="reaction ID" value="UER00044"/>
</dbReference>
<dbReference type="AlphaFoldDB" id="A0A3M7TV61"/>
<organism evidence="11 12">
    <name type="scientific">Alteribacter keqinensis</name>
    <dbReference type="NCBI Taxonomy" id="2483800"/>
    <lineage>
        <taxon>Bacteria</taxon>
        <taxon>Bacillati</taxon>
        <taxon>Bacillota</taxon>
        <taxon>Bacilli</taxon>
        <taxon>Bacillales</taxon>
        <taxon>Bacillaceae</taxon>
        <taxon>Alteribacter</taxon>
    </lineage>
</organism>
<dbReference type="InterPro" id="IPR011060">
    <property type="entry name" value="RibuloseP-bd_barrel"/>
</dbReference>
<feature type="active site" description="Proton acceptor" evidence="9">
    <location>
        <position position="57"/>
    </location>
</feature>
<dbReference type="Proteomes" id="UP000278746">
    <property type="component" value="Unassembled WGS sequence"/>
</dbReference>
<evidence type="ECO:0000256" key="5">
    <source>
        <dbReference type="ARBA" id="ARBA00022822"/>
    </source>
</evidence>
<evidence type="ECO:0000256" key="4">
    <source>
        <dbReference type="ARBA" id="ARBA00022605"/>
    </source>
</evidence>
<evidence type="ECO:0000256" key="6">
    <source>
        <dbReference type="ARBA" id="ARBA00023141"/>
    </source>
</evidence>
<dbReference type="NCBIfam" id="TIGR00262">
    <property type="entry name" value="trpA"/>
    <property type="match status" value="1"/>
</dbReference>
<proteinExistence type="inferred from homology"/>
<reference evidence="11 12" key="1">
    <citation type="submission" date="2018-10" db="EMBL/GenBank/DDBJ databases">
        <title>Bacillus Keqinensis sp. nov., a moderately halophilic bacterium isolated from a saline-alkaline lake.</title>
        <authorList>
            <person name="Wang H."/>
        </authorList>
    </citation>
    <scope>NUCLEOTIDE SEQUENCE [LARGE SCALE GENOMIC DNA]</scope>
    <source>
        <strain evidence="11 12">KQ-3</strain>
    </source>
</reference>
<evidence type="ECO:0000256" key="7">
    <source>
        <dbReference type="ARBA" id="ARBA00023239"/>
    </source>
</evidence>
<dbReference type="Gene3D" id="3.20.20.70">
    <property type="entry name" value="Aldolase class I"/>
    <property type="match status" value="1"/>
</dbReference>
<evidence type="ECO:0000256" key="2">
    <source>
        <dbReference type="ARBA" id="ARBA00004733"/>
    </source>
</evidence>
<dbReference type="FunFam" id="3.20.20.70:FF:000037">
    <property type="entry name" value="Tryptophan synthase alpha chain"/>
    <property type="match status" value="1"/>
</dbReference>
<feature type="active site" description="Proton acceptor" evidence="9">
    <location>
        <position position="46"/>
    </location>
</feature>
<keyword evidence="4 9" id="KW-0028">Amino-acid biosynthesis</keyword>
<dbReference type="SUPFAM" id="SSF51366">
    <property type="entry name" value="Ribulose-phoshate binding barrel"/>
    <property type="match status" value="1"/>
</dbReference>
<dbReference type="EC" id="4.2.1.20" evidence="9"/>
<accession>A0A3M7TV61</accession>
<dbReference type="OrthoDB" id="9804578at2"/>
<comment type="subunit">
    <text evidence="3 9">Tetramer of two alpha and two beta chains.</text>
</comment>
<keyword evidence="6 9" id="KW-0057">Aromatic amino acid biosynthesis</keyword>
<keyword evidence="5 9" id="KW-0822">Tryptophan biosynthesis</keyword>
<dbReference type="GO" id="GO:0005829">
    <property type="term" value="C:cytosol"/>
    <property type="evidence" value="ECO:0007669"/>
    <property type="project" value="TreeGrafter"/>
</dbReference>
<comment type="similarity">
    <text evidence="9 10">Belongs to the TrpA family.</text>
</comment>
<keyword evidence="12" id="KW-1185">Reference proteome</keyword>
<sequence>MTQLTDLKFKEKKNLFIPYIMSGDPSSEATVDVALTLQEAGADVIEWGVPYSDPLADGPVIEQAANRALEKGMNIIRAIELVKEARNRGLTIPVVLFTYVNPVLRVGEKDLVNKLGEAGIDGLLIPDLPMEESGSLRSLTKEKGIALISLIAPTSKKRVVAIARQSEGFLYLVSSLGVTGTRDSFESDLTGLVENVKKVTDTPVAVGFGISKREHVKKFHTIADGAVVGSAIVRFLNERKDQLTGPEKEKALRELKGFVEELIS</sequence>
<dbReference type="EMBL" id="RHIB01000001">
    <property type="protein sequence ID" value="RNA69151.1"/>
    <property type="molecule type" value="Genomic_DNA"/>
</dbReference>
<evidence type="ECO:0000313" key="12">
    <source>
        <dbReference type="Proteomes" id="UP000278746"/>
    </source>
</evidence>
<keyword evidence="7 9" id="KW-0456">Lyase</keyword>
<evidence type="ECO:0000256" key="8">
    <source>
        <dbReference type="ARBA" id="ARBA00049047"/>
    </source>
</evidence>
<comment type="pathway">
    <text evidence="2 9">Amino-acid biosynthesis; L-tryptophan biosynthesis; L-tryptophan from chorismate: step 5/5.</text>
</comment>
<evidence type="ECO:0000313" key="11">
    <source>
        <dbReference type="EMBL" id="RNA69151.1"/>
    </source>
</evidence>
<dbReference type="CDD" id="cd04724">
    <property type="entry name" value="Tryptophan_synthase_alpha"/>
    <property type="match status" value="1"/>
</dbReference>
<comment type="caution">
    <text evidence="11">The sequence shown here is derived from an EMBL/GenBank/DDBJ whole genome shotgun (WGS) entry which is preliminary data.</text>
</comment>
<evidence type="ECO:0000256" key="10">
    <source>
        <dbReference type="RuleBase" id="RU003662"/>
    </source>
</evidence>
<evidence type="ECO:0000256" key="3">
    <source>
        <dbReference type="ARBA" id="ARBA00011270"/>
    </source>
</evidence>
<dbReference type="PANTHER" id="PTHR43406">
    <property type="entry name" value="TRYPTOPHAN SYNTHASE, ALPHA CHAIN"/>
    <property type="match status" value="1"/>
</dbReference>
<evidence type="ECO:0000256" key="9">
    <source>
        <dbReference type="HAMAP-Rule" id="MF_00131"/>
    </source>
</evidence>
<dbReference type="Pfam" id="PF00290">
    <property type="entry name" value="Trp_syntA"/>
    <property type="match status" value="1"/>
</dbReference>
<dbReference type="GO" id="GO:0004834">
    <property type="term" value="F:tryptophan synthase activity"/>
    <property type="evidence" value="ECO:0007669"/>
    <property type="project" value="UniProtKB-UniRule"/>
</dbReference>
<protein>
    <recommendedName>
        <fullName evidence="9">Tryptophan synthase alpha chain</fullName>
        <ecNumber evidence="9">4.2.1.20</ecNumber>
    </recommendedName>
</protein>